<evidence type="ECO:0000313" key="2">
    <source>
        <dbReference type="Proteomes" id="UP000261846"/>
    </source>
</evidence>
<gene>
    <name evidence="1" type="primary">20</name>
    <name evidence="1" type="ORF">SEA_NEFERTHENA_20</name>
</gene>
<dbReference type="EMBL" id="MH697589">
    <property type="protein sequence ID" value="AXQ52884.1"/>
    <property type="molecule type" value="Genomic_DNA"/>
</dbReference>
<protein>
    <submittedName>
        <fullName evidence="1">Minor tail protein</fullName>
    </submittedName>
</protein>
<accession>A0A385D4G3</accession>
<name>A0A385D4G3_9CAUD</name>
<dbReference type="KEGG" id="vg:54999094"/>
<sequence length="590" mass="63599">MPTPIIPIKNLTTEEVLYGDRVTSYRWEVLVHPRTRRNLSMNPWPYSPGSTADYGSRWSASRVLNFGDVTWTMTLARDSAGVGYDIRGNADIPPGIDGDWISIPMQKGDTIYIGAEMNWNKAVTNQVIFRLHDGAGNWLGAAAGGAPVAVPANTWTRVGAGYTATADGFLVARIQATAGVALVIGDTFKTRLLVMDPGTLVFEGYFDGGFNPMCRWATAPANGSASYPGPSYQVPATDQLLGILDGVSDGGLTWTQNAAVKGGGKATVVDLAAAEAGKLRIGQLSLESVRLRPVCLVAGLPENPLGIFLLSSAVEEWEDTGRVWNISLLDRCTVPSQDAFDQSYSVPAGTLILKQVQTILTTCGEFMPVDASNTLATANGMAWEAGTSKLKVINDLLDVAGYNALWMDGQGNYQATPRVLPADRSINYEVLGIPRELKDGEQAIYQPDWTRDRDSFEVPNKVIAVQAAGGDDAAALVGTWTNTDRNSPYSYQSRGRWIPHVLDSVECPDGTDPQVIAFLQSRARATLVQMSAVQAQVKITNLPIPVRVGDVVRFANTQAGVDARHVITRIELDVTPTGLMRTNLQEVISL</sequence>
<reference evidence="1 2" key="1">
    <citation type="submission" date="2018-07" db="EMBL/GenBank/DDBJ databases">
        <authorList>
            <person name="Bray K.S."/>
            <person name="Carr Z.A."/>
            <person name="Cox A."/>
            <person name="Croney S.M."/>
            <person name="Francisco T.J."/>
            <person name="Gragg K.N."/>
            <person name="Gress-Byrd C.M."/>
            <person name="Holcomb E.R."/>
            <person name="Justice T.A."/>
            <person name="Latham E.D."/>
            <person name="Lovell F.C."/>
            <person name="Miller H.N."/>
            <person name="Quesada C."/>
            <person name="Radey J."/>
            <person name="Robinson P.M."/>
            <person name="Scott K.N."/>
            <person name="Smith C.E."/>
            <person name="Stamey B.D."/>
            <person name="Stanley G.P."/>
            <person name="Suchonic E.A."/>
            <person name="Taylor K.N."/>
            <person name="Weindel N.A."/>
            <person name="Wiseman B.T."/>
            <person name="Eckardt M.A."/>
            <person name="Gainey M.D."/>
            <person name="Wallen J.R."/>
            <person name="Garlena R.A."/>
            <person name="Russell D.A."/>
            <person name="Pope W.H."/>
            <person name="Jacobs-Sera D."/>
            <person name="Hatfull G.F."/>
        </authorList>
    </citation>
    <scope>NUCLEOTIDE SEQUENCE [LARGE SCALE GENOMIC DNA]</scope>
</reference>
<dbReference type="GeneID" id="54999094"/>
<dbReference type="Proteomes" id="UP000261846">
    <property type="component" value="Segment"/>
</dbReference>
<dbReference type="RefSeq" id="YP_009808196.1">
    <property type="nucleotide sequence ID" value="NC_048038.1"/>
</dbReference>
<proteinExistence type="predicted"/>
<keyword evidence="2" id="KW-1185">Reference proteome</keyword>
<evidence type="ECO:0000313" key="1">
    <source>
        <dbReference type="EMBL" id="AXQ52884.1"/>
    </source>
</evidence>
<organism evidence="1 2">
    <name type="scientific">Microbacterium phage Neferthena</name>
    <dbReference type="NCBI Taxonomy" id="2301539"/>
    <lineage>
        <taxon>Viruses</taxon>
        <taxon>Duplodnaviria</taxon>
        <taxon>Heunggongvirae</taxon>
        <taxon>Uroviricota</taxon>
        <taxon>Caudoviricetes</taxon>
        <taxon>Neferthenavirus</taxon>
        <taxon>Neferthenavirus neferthena</taxon>
    </lineage>
</organism>